<accession>A0A6H5H4F9</accession>
<name>A0A6H5H4F9_9HEMI</name>
<gene>
    <name evidence="1" type="ORF">NTEN_LOCUS13806</name>
</gene>
<reference evidence="1 2" key="1">
    <citation type="submission" date="2020-02" db="EMBL/GenBank/DDBJ databases">
        <authorList>
            <person name="Ferguson B K."/>
        </authorList>
    </citation>
    <scope>NUCLEOTIDE SEQUENCE [LARGE SCALE GENOMIC DNA]</scope>
</reference>
<dbReference type="Proteomes" id="UP000479000">
    <property type="component" value="Unassembled WGS sequence"/>
</dbReference>
<dbReference type="AlphaFoldDB" id="A0A6H5H4F9"/>
<dbReference type="EMBL" id="CADCXU010020488">
    <property type="protein sequence ID" value="CAB0008560.1"/>
    <property type="molecule type" value="Genomic_DNA"/>
</dbReference>
<proteinExistence type="predicted"/>
<organism evidence="1 2">
    <name type="scientific">Nesidiocoris tenuis</name>
    <dbReference type="NCBI Taxonomy" id="355587"/>
    <lineage>
        <taxon>Eukaryota</taxon>
        <taxon>Metazoa</taxon>
        <taxon>Ecdysozoa</taxon>
        <taxon>Arthropoda</taxon>
        <taxon>Hexapoda</taxon>
        <taxon>Insecta</taxon>
        <taxon>Pterygota</taxon>
        <taxon>Neoptera</taxon>
        <taxon>Paraneoptera</taxon>
        <taxon>Hemiptera</taxon>
        <taxon>Heteroptera</taxon>
        <taxon>Panheteroptera</taxon>
        <taxon>Cimicomorpha</taxon>
        <taxon>Miridae</taxon>
        <taxon>Dicyphina</taxon>
        <taxon>Nesidiocoris</taxon>
    </lineage>
</organism>
<evidence type="ECO:0000313" key="2">
    <source>
        <dbReference type="Proteomes" id="UP000479000"/>
    </source>
</evidence>
<sequence>MLIGVRTLSTSTLSPAARDPFTTVPRAVQNIITLQGKIPNGHHDAHVKLKTSIRTNASRRRKIVPLYRQISSSTTADPGTPQKQRPACVIPSIPNVVIGPRARETTGLNKYQQHWLNCTLDPVLSGHVRARLCFMPSPTYLLPLDDQTQSWDGLARLLRPMVGVRATGIPCHIRNFQMRFSQFNTCVEWSTLAINASIMGEAGSLNLNAHQSIQAYLRDISAGSTTSLAILKPSIDVAQRVNMISLTFGRCRVESVRECEAAVDPARLLFQDWSNNNIDFDDGAKSCWDVCTTTGNSNTSFFTESMGPVIISE</sequence>
<protein>
    <submittedName>
        <fullName evidence="1">Uncharacterized protein</fullName>
    </submittedName>
</protein>
<keyword evidence="2" id="KW-1185">Reference proteome</keyword>
<evidence type="ECO:0000313" key="1">
    <source>
        <dbReference type="EMBL" id="CAB0008560.1"/>
    </source>
</evidence>